<gene>
    <name evidence="12" type="ORF">PHYPA_007795</name>
</gene>
<evidence type="ECO:0000313" key="13">
    <source>
        <dbReference type="EnsemblPlants" id="Pp3c5_16880V3.1"/>
    </source>
</evidence>
<organism evidence="12">
    <name type="scientific">Physcomitrium patens</name>
    <name type="common">Spreading-leaved earth moss</name>
    <name type="synonym">Physcomitrella patens</name>
    <dbReference type="NCBI Taxonomy" id="3218"/>
    <lineage>
        <taxon>Eukaryota</taxon>
        <taxon>Viridiplantae</taxon>
        <taxon>Streptophyta</taxon>
        <taxon>Embryophyta</taxon>
        <taxon>Bryophyta</taxon>
        <taxon>Bryophytina</taxon>
        <taxon>Bryopsida</taxon>
        <taxon>Funariidae</taxon>
        <taxon>Funariales</taxon>
        <taxon>Funariaceae</taxon>
        <taxon>Physcomitrium</taxon>
    </lineage>
</organism>
<keyword evidence="8" id="KW-0239">DNA-directed DNA polymerase</keyword>
<dbReference type="Pfam" id="PF25597">
    <property type="entry name" value="SH3_retrovirus"/>
    <property type="match status" value="1"/>
</dbReference>
<feature type="region of interest" description="Disordered" evidence="10">
    <location>
        <begin position="1"/>
        <end position="25"/>
    </location>
</feature>
<evidence type="ECO:0000256" key="1">
    <source>
        <dbReference type="ARBA" id="ARBA00022722"/>
    </source>
</evidence>
<evidence type="ECO:0000256" key="2">
    <source>
        <dbReference type="ARBA" id="ARBA00022723"/>
    </source>
</evidence>
<keyword evidence="14" id="KW-1185">Reference proteome</keyword>
<evidence type="ECO:0000256" key="5">
    <source>
        <dbReference type="ARBA" id="ARBA00022842"/>
    </source>
</evidence>
<dbReference type="GO" id="GO:0004519">
    <property type="term" value="F:endonuclease activity"/>
    <property type="evidence" value="ECO:0007669"/>
    <property type="project" value="UniProtKB-KW"/>
</dbReference>
<keyword evidence="7" id="KW-0695">RNA-directed DNA polymerase</keyword>
<proteinExistence type="predicted"/>
<dbReference type="PANTHER" id="PTHR42648">
    <property type="entry name" value="TRANSPOSASE, PUTATIVE-RELATED"/>
    <property type="match status" value="1"/>
</dbReference>
<evidence type="ECO:0000256" key="8">
    <source>
        <dbReference type="ARBA" id="ARBA00022932"/>
    </source>
</evidence>
<reference evidence="12 14" key="2">
    <citation type="journal article" date="2018" name="Plant J.">
        <title>The Physcomitrella patens chromosome-scale assembly reveals moss genome structure and evolution.</title>
        <authorList>
            <person name="Lang D."/>
            <person name="Ullrich K.K."/>
            <person name="Murat F."/>
            <person name="Fuchs J."/>
            <person name="Jenkins J."/>
            <person name="Haas F.B."/>
            <person name="Piednoel M."/>
            <person name="Gundlach H."/>
            <person name="Van Bel M."/>
            <person name="Meyberg R."/>
            <person name="Vives C."/>
            <person name="Morata J."/>
            <person name="Symeonidi A."/>
            <person name="Hiss M."/>
            <person name="Muchero W."/>
            <person name="Kamisugi Y."/>
            <person name="Saleh O."/>
            <person name="Blanc G."/>
            <person name="Decker E.L."/>
            <person name="van Gessel N."/>
            <person name="Grimwood J."/>
            <person name="Hayes R.D."/>
            <person name="Graham S.W."/>
            <person name="Gunter L.E."/>
            <person name="McDaniel S.F."/>
            <person name="Hoernstein S.N.W."/>
            <person name="Larsson A."/>
            <person name="Li F.W."/>
            <person name="Perroud P.F."/>
            <person name="Phillips J."/>
            <person name="Ranjan P."/>
            <person name="Rokshar D.S."/>
            <person name="Rothfels C.J."/>
            <person name="Schneider L."/>
            <person name="Shu S."/>
            <person name="Stevenson D.W."/>
            <person name="Thummler F."/>
            <person name="Tillich M."/>
            <person name="Villarreal Aguilar J.C."/>
            <person name="Widiez T."/>
            <person name="Wong G.K."/>
            <person name="Wymore A."/>
            <person name="Zhang Y."/>
            <person name="Zimmer A.D."/>
            <person name="Quatrano R.S."/>
            <person name="Mayer K.F.X."/>
            <person name="Goodstein D."/>
            <person name="Casacuberta J.M."/>
            <person name="Vandepoele K."/>
            <person name="Reski R."/>
            <person name="Cuming A.C."/>
            <person name="Tuskan G.A."/>
            <person name="Maumus F."/>
            <person name="Salse J."/>
            <person name="Schmutz J."/>
            <person name="Rensing S.A."/>
        </authorList>
    </citation>
    <scope>NUCLEOTIDE SEQUENCE [LARGE SCALE GENOMIC DNA]</scope>
    <source>
        <strain evidence="13 14">cv. Gransden 2004</strain>
    </source>
</reference>
<dbReference type="InParanoid" id="A0A2K1KK19"/>
<protein>
    <recommendedName>
        <fullName evidence="11">Retroviral polymerase SH3-like domain-containing protein</fullName>
    </recommendedName>
</protein>
<keyword evidence="1" id="KW-0540">Nuclease</keyword>
<dbReference type="PANTHER" id="PTHR42648:SF11">
    <property type="entry name" value="TRANSPOSON TY4-P GAG-POL POLYPROTEIN"/>
    <property type="match status" value="1"/>
</dbReference>
<keyword evidence="8" id="KW-0808">Transferase</keyword>
<reference evidence="13" key="3">
    <citation type="submission" date="2020-12" db="UniProtKB">
        <authorList>
            <consortium name="EnsemblPlants"/>
        </authorList>
    </citation>
    <scope>IDENTIFICATION</scope>
</reference>
<evidence type="ECO:0000256" key="3">
    <source>
        <dbReference type="ARBA" id="ARBA00022759"/>
    </source>
</evidence>
<dbReference type="Proteomes" id="UP000006727">
    <property type="component" value="Chromosome 5"/>
</dbReference>
<dbReference type="GO" id="GO:0006310">
    <property type="term" value="P:DNA recombination"/>
    <property type="evidence" value="ECO:0007669"/>
    <property type="project" value="UniProtKB-KW"/>
</dbReference>
<sequence length="116" mass="13064">MQLTQGGAPQHNGGGERHNRSLLEISPSSLDSLRGKLLHTACHIQNRIPGKKPNLAHLRTIGYTIHVHVPATKRMKLSTHAHKCALIDYDTKTKAYRCYDPLIRKIRIIIMQDLIA</sequence>
<dbReference type="InterPro" id="IPR039537">
    <property type="entry name" value="Retrotran_Ty1/copia-like"/>
</dbReference>
<reference evidence="12 14" key="1">
    <citation type="journal article" date="2008" name="Science">
        <title>The Physcomitrella genome reveals evolutionary insights into the conquest of land by plants.</title>
        <authorList>
            <person name="Rensing S."/>
            <person name="Lang D."/>
            <person name="Zimmer A."/>
            <person name="Terry A."/>
            <person name="Salamov A."/>
            <person name="Shapiro H."/>
            <person name="Nishiyama T."/>
            <person name="Perroud P.-F."/>
            <person name="Lindquist E."/>
            <person name="Kamisugi Y."/>
            <person name="Tanahashi T."/>
            <person name="Sakakibara K."/>
            <person name="Fujita T."/>
            <person name="Oishi K."/>
            <person name="Shin-I T."/>
            <person name="Kuroki Y."/>
            <person name="Toyoda A."/>
            <person name="Suzuki Y."/>
            <person name="Hashimoto A."/>
            <person name="Yamaguchi K."/>
            <person name="Sugano A."/>
            <person name="Kohara Y."/>
            <person name="Fujiyama A."/>
            <person name="Anterola A."/>
            <person name="Aoki S."/>
            <person name="Ashton N."/>
            <person name="Barbazuk W.B."/>
            <person name="Barker E."/>
            <person name="Bennetzen J."/>
            <person name="Bezanilla M."/>
            <person name="Blankenship R."/>
            <person name="Cho S.H."/>
            <person name="Dutcher S."/>
            <person name="Estelle M."/>
            <person name="Fawcett J.A."/>
            <person name="Gundlach H."/>
            <person name="Hanada K."/>
            <person name="Heyl A."/>
            <person name="Hicks K.A."/>
            <person name="Hugh J."/>
            <person name="Lohr M."/>
            <person name="Mayer K."/>
            <person name="Melkozernov A."/>
            <person name="Murata T."/>
            <person name="Nelson D."/>
            <person name="Pils B."/>
            <person name="Prigge M."/>
            <person name="Reiss B."/>
            <person name="Renner T."/>
            <person name="Rombauts S."/>
            <person name="Rushton P."/>
            <person name="Sanderfoot A."/>
            <person name="Schween G."/>
            <person name="Shiu S.-H."/>
            <person name="Stueber K."/>
            <person name="Theodoulou F.L."/>
            <person name="Tu H."/>
            <person name="Van de Peer Y."/>
            <person name="Verrier P.J."/>
            <person name="Waters E."/>
            <person name="Wood A."/>
            <person name="Yang L."/>
            <person name="Cove D."/>
            <person name="Cuming A."/>
            <person name="Hasebe M."/>
            <person name="Lucas S."/>
            <person name="Mishler D.B."/>
            <person name="Reski R."/>
            <person name="Grigoriev I."/>
            <person name="Quatrano R.S."/>
            <person name="Boore J.L."/>
        </authorList>
    </citation>
    <scope>NUCLEOTIDE SEQUENCE [LARGE SCALE GENOMIC DNA]</scope>
    <source>
        <strain evidence="13 14">cv. Gransden 2004</strain>
    </source>
</reference>
<keyword evidence="5" id="KW-0460">Magnesium</keyword>
<dbReference type="EMBL" id="ABEU02000005">
    <property type="protein sequence ID" value="PNR54119.1"/>
    <property type="molecule type" value="Genomic_DNA"/>
</dbReference>
<accession>A0A2K1KK19</accession>
<dbReference type="GO" id="GO:0015074">
    <property type="term" value="P:DNA integration"/>
    <property type="evidence" value="ECO:0007669"/>
    <property type="project" value="UniProtKB-KW"/>
</dbReference>
<name>A0A2K1KK19_PHYPA</name>
<dbReference type="GO" id="GO:0003887">
    <property type="term" value="F:DNA-directed DNA polymerase activity"/>
    <property type="evidence" value="ECO:0007669"/>
    <property type="project" value="UniProtKB-KW"/>
</dbReference>
<dbReference type="EnsemblPlants" id="Pp3c5_16880V3.1">
    <property type="protein sequence ID" value="Pp3c5_16880V3.1"/>
    <property type="gene ID" value="Pp3c5_16880"/>
</dbReference>
<dbReference type="GO" id="GO:0046872">
    <property type="term" value="F:metal ion binding"/>
    <property type="evidence" value="ECO:0007669"/>
    <property type="project" value="UniProtKB-KW"/>
</dbReference>
<keyword evidence="8" id="KW-0548">Nucleotidyltransferase</keyword>
<evidence type="ECO:0000256" key="10">
    <source>
        <dbReference type="SAM" id="MobiDB-lite"/>
    </source>
</evidence>
<keyword evidence="2" id="KW-0479">Metal-binding</keyword>
<evidence type="ECO:0000256" key="4">
    <source>
        <dbReference type="ARBA" id="ARBA00022801"/>
    </source>
</evidence>
<dbReference type="STRING" id="3218.A0A2K1KK19"/>
<evidence type="ECO:0000259" key="11">
    <source>
        <dbReference type="Pfam" id="PF25597"/>
    </source>
</evidence>
<evidence type="ECO:0000313" key="12">
    <source>
        <dbReference type="EMBL" id="PNR54119.1"/>
    </source>
</evidence>
<dbReference type="GO" id="GO:0016787">
    <property type="term" value="F:hydrolase activity"/>
    <property type="evidence" value="ECO:0007669"/>
    <property type="project" value="UniProtKB-KW"/>
</dbReference>
<keyword evidence="4" id="KW-0378">Hydrolase</keyword>
<keyword evidence="9" id="KW-0233">DNA recombination</keyword>
<keyword evidence="6" id="KW-0229">DNA integration</keyword>
<feature type="domain" description="Retroviral polymerase SH3-like" evidence="11">
    <location>
        <begin position="66"/>
        <end position="108"/>
    </location>
</feature>
<evidence type="ECO:0000256" key="9">
    <source>
        <dbReference type="ARBA" id="ARBA00023172"/>
    </source>
</evidence>
<keyword evidence="3" id="KW-0255">Endonuclease</keyword>
<dbReference type="InterPro" id="IPR057670">
    <property type="entry name" value="SH3_retrovirus"/>
</dbReference>
<dbReference type="GO" id="GO:0003964">
    <property type="term" value="F:RNA-directed DNA polymerase activity"/>
    <property type="evidence" value="ECO:0007669"/>
    <property type="project" value="UniProtKB-KW"/>
</dbReference>
<dbReference type="Gramene" id="Pp3c5_16880V3.1">
    <property type="protein sequence ID" value="Pp3c5_16880V3.1"/>
    <property type="gene ID" value="Pp3c5_16880"/>
</dbReference>
<evidence type="ECO:0000256" key="6">
    <source>
        <dbReference type="ARBA" id="ARBA00022908"/>
    </source>
</evidence>
<evidence type="ECO:0000313" key="14">
    <source>
        <dbReference type="Proteomes" id="UP000006727"/>
    </source>
</evidence>
<evidence type="ECO:0000256" key="7">
    <source>
        <dbReference type="ARBA" id="ARBA00022918"/>
    </source>
</evidence>
<dbReference type="AlphaFoldDB" id="A0A2K1KK19"/>